<dbReference type="RefSeq" id="XP_002675342.1">
    <property type="nucleotide sequence ID" value="XM_002675296.1"/>
</dbReference>
<name>D2VKH6_NAEGR</name>
<keyword evidence="4" id="KW-1185">Reference proteome</keyword>
<sequence length="592" mass="67279">MSQLQPSTILSSFNSKQQQGGVGGLGFKSSGFQGLSLPLHSISSLNSVNNPPSTPSPINSAASGGSESGRGRERGNHHRQSSSHDMDQTQLHSSRSRTSSIASGFNTPTAELSEFSFGFTERTSYQHDGKKRDLSEMVSNLSSDRQQGGDELEILKRQLESTKERYDTFRKGFILERNQRLKTVHDLYKFTKKMEILQKQLFEKDTALLALSTENVKLKEDIYEIHKFGVNSTMAQPSNNNQPTAAASNKDNSDSGSKRRLFFSRKRNMSTDSADNSKNSLSNENLKQVVNMDFTDKTESPKAGNNESKLDAIQEMKHWRELYRKTQNDLKKREKQISDLQSQEHVQKQMLQEIQAKYRNTEGNLSKSQEAITSLKSQLFEREQSHLNLSKENDLLQQQLSEYQKWKEDFLEDYQNMEQTVANLKEEIERKDLDLLRLTEKCMELKEQLNSVRLQIRKFRCKRISQGGLANKLMGSVTKSDAAIVLHKNPQNGILWIDIKIRTGKDQDRSDFNAINSNIVQSHPLTSITDIVPDVHDPKRFSIYFFSNATASPSKNTPNSVIETFECTSESERTETMQSIQEFISIAAQAFD</sequence>
<evidence type="ECO:0000256" key="1">
    <source>
        <dbReference type="SAM" id="Coils"/>
    </source>
</evidence>
<gene>
    <name evidence="3" type="ORF">NAEGRDRAFT_69396</name>
</gene>
<dbReference type="InParanoid" id="D2VKH6"/>
<feature type="coiled-coil region" evidence="1">
    <location>
        <begin position="145"/>
        <end position="172"/>
    </location>
</feature>
<dbReference type="AlphaFoldDB" id="D2VKH6"/>
<dbReference type="STRING" id="5762.D2VKH6"/>
<evidence type="ECO:0000313" key="4">
    <source>
        <dbReference type="Proteomes" id="UP000006671"/>
    </source>
</evidence>
<dbReference type="VEuPathDB" id="AmoebaDB:NAEGRDRAFT_69396"/>
<evidence type="ECO:0000256" key="2">
    <source>
        <dbReference type="SAM" id="MobiDB-lite"/>
    </source>
</evidence>
<feature type="compositionally biased region" description="Polar residues" evidence="2">
    <location>
        <begin position="1"/>
        <end position="14"/>
    </location>
</feature>
<feature type="compositionally biased region" description="Basic residues" evidence="2">
    <location>
        <begin position="258"/>
        <end position="268"/>
    </location>
</feature>
<dbReference type="GeneID" id="8852242"/>
<feature type="compositionally biased region" description="Low complexity" evidence="2">
    <location>
        <begin position="46"/>
        <end position="65"/>
    </location>
</feature>
<proteinExistence type="predicted"/>
<feature type="region of interest" description="Disordered" evidence="2">
    <location>
        <begin position="1"/>
        <end position="29"/>
    </location>
</feature>
<protein>
    <submittedName>
        <fullName evidence="3">Predicted protein</fullName>
    </submittedName>
</protein>
<accession>D2VKH6</accession>
<dbReference type="OMA" id="CKRISQG"/>
<dbReference type="EMBL" id="GG738878">
    <property type="protein sequence ID" value="EFC42598.1"/>
    <property type="molecule type" value="Genomic_DNA"/>
</dbReference>
<keyword evidence="1" id="KW-0175">Coiled coil</keyword>
<feature type="region of interest" description="Disordered" evidence="2">
    <location>
        <begin position="233"/>
        <end position="288"/>
    </location>
</feature>
<evidence type="ECO:0000313" key="3">
    <source>
        <dbReference type="EMBL" id="EFC42598.1"/>
    </source>
</evidence>
<organism evidence="4">
    <name type="scientific">Naegleria gruberi</name>
    <name type="common">Amoeba</name>
    <dbReference type="NCBI Taxonomy" id="5762"/>
    <lineage>
        <taxon>Eukaryota</taxon>
        <taxon>Discoba</taxon>
        <taxon>Heterolobosea</taxon>
        <taxon>Tetramitia</taxon>
        <taxon>Eutetramitia</taxon>
        <taxon>Vahlkampfiidae</taxon>
        <taxon>Naegleria</taxon>
    </lineage>
</organism>
<feature type="coiled-coil region" evidence="1">
    <location>
        <begin position="316"/>
        <end position="462"/>
    </location>
</feature>
<dbReference type="Proteomes" id="UP000006671">
    <property type="component" value="Unassembled WGS sequence"/>
</dbReference>
<feature type="region of interest" description="Disordered" evidence="2">
    <location>
        <begin position="46"/>
        <end position="105"/>
    </location>
</feature>
<reference evidence="3 4" key="1">
    <citation type="journal article" date="2010" name="Cell">
        <title>The genome of Naegleria gruberi illuminates early eukaryotic versatility.</title>
        <authorList>
            <person name="Fritz-Laylin L.K."/>
            <person name="Prochnik S.E."/>
            <person name="Ginger M.L."/>
            <person name="Dacks J.B."/>
            <person name="Carpenter M.L."/>
            <person name="Field M.C."/>
            <person name="Kuo A."/>
            <person name="Paredez A."/>
            <person name="Chapman J."/>
            <person name="Pham J."/>
            <person name="Shu S."/>
            <person name="Neupane R."/>
            <person name="Cipriano M."/>
            <person name="Mancuso J."/>
            <person name="Tu H."/>
            <person name="Salamov A."/>
            <person name="Lindquist E."/>
            <person name="Shapiro H."/>
            <person name="Lucas S."/>
            <person name="Grigoriev I.V."/>
            <person name="Cande W.Z."/>
            <person name="Fulton C."/>
            <person name="Rokhsar D.S."/>
            <person name="Dawson S.C."/>
        </authorList>
    </citation>
    <scope>NUCLEOTIDE SEQUENCE [LARGE SCALE GENOMIC DNA]</scope>
    <source>
        <strain evidence="3 4">NEG-M</strain>
    </source>
</reference>
<dbReference type="KEGG" id="ngr:NAEGRDRAFT_69396"/>
<dbReference type="OrthoDB" id="10261990at2759"/>
<feature type="compositionally biased region" description="Polar residues" evidence="2">
    <location>
        <begin position="233"/>
        <end position="250"/>
    </location>
</feature>
<feature type="compositionally biased region" description="Low complexity" evidence="2">
    <location>
        <begin position="276"/>
        <end position="287"/>
    </location>
</feature>